<evidence type="ECO:0000313" key="2">
    <source>
        <dbReference type="EMBL" id="QTC90262.1"/>
    </source>
</evidence>
<keyword evidence="3" id="KW-1185">Reference proteome</keyword>
<feature type="domain" description="Hemerythrin-like" evidence="1">
    <location>
        <begin position="39"/>
        <end position="148"/>
    </location>
</feature>
<protein>
    <submittedName>
        <fullName evidence="2">Hemerythrin domain-containing protein</fullName>
    </submittedName>
</protein>
<gene>
    <name evidence="2" type="ORF">IFJ75_13360</name>
</gene>
<accession>A0A975C2A7</accession>
<organism evidence="2 3">
    <name type="scientific">Brevundimonas goettingensis</name>
    <dbReference type="NCBI Taxonomy" id="2774190"/>
    <lineage>
        <taxon>Bacteria</taxon>
        <taxon>Pseudomonadati</taxon>
        <taxon>Pseudomonadota</taxon>
        <taxon>Alphaproteobacteria</taxon>
        <taxon>Caulobacterales</taxon>
        <taxon>Caulobacteraceae</taxon>
        <taxon>Brevundimonas</taxon>
    </lineage>
</organism>
<proteinExistence type="predicted"/>
<evidence type="ECO:0000313" key="3">
    <source>
        <dbReference type="Proteomes" id="UP000663918"/>
    </source>
</evidence>
<evidence type="ECO:0000259" key="1">
    <source>
        <dbReference type="Pfam" id="PF01814"/>
    </source>
</evidence>
<name>A0A975C2A7_9CAUL</name>
<dbReference type="EMBL" id="CP062222">
    <property type="protein sequence ID" value="QTC90262.1"/>
    <property type="molecule type" value="Genomic_DNA"/>
</dbReference>
<dbReference type="AlphaFoldDB" id="A0A975C2A7"/>
<dbReference type="PANTHER" id="PTHR35585:SF1">
    <property type="entry name" value="HHE DOMAIN PROTEIN (AFU_ORTHOLOGUE AFUA_4G00730)"/>
    <property type="match status" value="1"/>
</dbReference>
<sequence>MSIIDKALAAITPIPGAQHRAEATEKARAVAAPQGWLAAVLDHHDQIREAFEVGRRAKSASDRTAAMKALAVVLNGHSLAEELVLYPALGQAGEKAHAAHAYLEQTTAKAQMAELENIAPSKPEWLDKWEHIEGAVLTHMFEEESSWFLTLQEKAEHPERLTARYREEFDRYTR</sequence>
<dbReference type="KEGG" id="bgoe:IFJ75_13360"/>
<dbReference type="Proteomes" id="UP000663918">
    <property type="component" value="Chromosome"/>
</dbReference>
<dbReference type="Pfam" id="PF01814">
    <property type="entry name" value="Hemerythrin"/>
    <property type="match status" value="1"/>
</dbReference>
<reference evidence="2" key="1">
    <citation type="submission" date="2020-09" db="EMBL/GenBank/DDBJ databases">
        <title>Brevundimonas sp. LVF2 isolated from a puddle in Goettingen, Germany.</title>
        <authorList>
            <person name="Friedrich I."/>
            <person name="Klassen A."/>
            <person name="Hannes N."/>
            <person name="Schneider D."/>
            <person name="Hertel R."/>
            <person name="Daniel R."/>
        </authorList>
    </citation>
    <scope>NUCLEOTIDE SEQUENCE</scope>
    <source>
        <strain evidence="2">LVF2</strain>
    </source>
</reference>
<dbReference type="PANTHER" id="PTHR35585">
    <property type="entry name" value="HHE DOMAIN PROTEIN (AFU_ORTHOLOGUE AFUA_4G00730)"/>
    <property type="match status" value="1"/>
</dbReference>
<dbReference type="InterPro" id="IPR012312">
    <property type="entry name" value="Hemerythrin-like"/>
</dbReference>
<dbReference type="RefSeq" id="WP_207868684.1">
    <property type="nucleotide sequence ID" value="NZ_CP062222.1"/>
</dbReference>